<dbReference type="EMBL" id="RQJP01000001">
    <property type="protein sequence ID" value="RRB18449.1"/>
    <property type="molecule type" value="Genomic_DNA"/>
</dbReference>
<keyword evidence="2" id="KW-1185">Reference proteome</keyword>
<dbReference type="Proteomes" id="UP000274271">
    <property type="component" value="Unassembled WGS sequence"/>
</dbReference>
<evidence type="ECO:0000313" key="1">
    <source>
        <dbReference type="EMBL" id="RRB18449.1"/>
    </source>
</evidence>
<evidence type="ECO:0000313" key="2">
    <source>
        <dbReference type="Proteomes" id="UP000274271"/>
    </source>
</evidence>
<evidence type="ECO:0008006" key="3">
    <source>
        <dbReference type="Google" id="ProtNLM"/>
    </source>
</evidence>
<protein>
    <recommendedName>
        <fullName evidence="3">ATP-grasp domain-containing protein</fullName>
    </recommendedName>
</protein>
<organism evidence="1 2">
    <name type="scientific">Larkinella knui</name>
    <dbReference type="NCBI Taxonomy" id="2025310"/>
    <lineage>
        <taxon>Bacteria</taxon>
        <taxon>Pseudomonadati</taxon>
        <taxon>Bacteroidota</taxon>
        <taxon>Cytophagia</taxon>
        <taxon>Cytophagales</taxon>
        <taxon>Spirosomataceae</taxon>
        <taxon>Larkinella</taxon>
    </lineage>
</organism>
<sequence>MTLEVLGVQRNRKFSPNHIGNDDAIFSLTAQALEKLGCHVRLCCEDDFFKQDETPERYIFTMARQKAVVKKLQTVESDGKIVVNSGFGIENAFRINMHKALLGSNIPVPESVIVSTAEAGESVFDQLPGKGYWIKRGDFHAIHKEDVTFVSNPREGKEMLREYALRDISDVLISQHLVGDLVKFYGVLGSDFFFWFYPYEHNHHKYVDYEQINGKSLHHPFDQAELLKVASASATALGIDIYGGDAIVGKDGSFHVIDLNDWPSFAPCRQEAAAPIAAVIFQKFTQTAS</sequence>
<proteinExistence type="predicted"/>
<dbReference type="SUPFAM" id="SSF56059">
    <property type="entry name" value="Glutathione synthetase ATP-binding domain-like"/>
    <property type="match status" value="1"/>
</dbReference>
<reference evidence="1 2" key="1">
    <citation type="submission" date="2018-11" db="EMBL/GenBank/DDBJ databases">
        <authorList>
            <person name="Zhou Z."/>
            <person name="Wang G."/>
        </authorList>
    </citation>
    <scope>NUCLEOTIDE SEQUENCE [LARGE SCALE GENOMIC DNA]</scope>
    <source>
        <strain evidence="1 2">KCTC42998</strain>
    </source>
</reference>
<name>A0A3P1CYW8_9BACT</name>
<accession>A0A3P1CYW8</accession>
<gene>
    <name evidence="1" type="ORF">EHT87_06365</name>
</gene>
<dbReference type="OrthoDB" id="9799627at2"/>
<comment type="caution">
    <text evidence="1">The sequence shown here is derived from an EMBL/GenBank/DDBJ whole genome shotgun (WGS) entry which is preliminary data.</text>
</comment>
<dbReference type="Gene3D" id="3.30.470.20">
    <property type="entry name" value="ATP-grasp fold, B domain"/>
    <property type="match status" value="1"/>
</dbReference>
<dbReference type="AlphaFoldDB" id="A0A3P1CYW8"/>